<evidence type="ECO:0000313" key="2">
    <source>
        <dbReference type="EMBL" id="AIA29361.1"/>
    </source>
</evidence>
<evidence type="ECO:0000256" key="1">
    <source>
        <dbReference type="SAM" id="Phobius"/>
    </source>
</evidence>
<name>A0A059XVL0_9BACT</name>
<evidence type="ECO:0008006" key="4">
    <source>
        <dbReference type="Google" id="ProtNLM"/>
    </source>
</evidence>
<reference evidence="2 3" key="1">
    <citation type="journal article" date="2014" name="Genome Announc.">
        <title>Complete Genome Sequence of the Bovine Mastitis Pathogen Mycoplasma californicum Strain ST-6T (ATCC 33461T).</title>
        <authorList>
            <person name="Calcutt M.J."/>
            <person name="Foecking M.F."/>
            <person name="Fox L.K."/>
        </authorList>
    </citation>
    <scope>NUCLEOTIDE SEQUENCE [LARGE SCALE GENOMIC DNA]</scope>
    <source>
        <strain evidence="2 3">ST-6</strain>
    </source>
</reference>
<evidence type="ECO:0000313" key="3">
    <source>
        <dbReference type="Proteomes" id="UP000027088"/>
    </source>
</evidence>
<organism evidence="2 3">
    <name type="scientific">Mycoplasmopsis californica</name>
    <dbReference type="NCBI Taxonomy" id="2113"/>
    <lineage>
        <taxon>Bacteria</taxon>
        <taxon>Bacillati</taxon>
        <taxon>Mycoplasmatota</taxon>
        <taxon>Mycoplasmoidales</taxon>
        <taxon>Metamycoplasmataceae</taxon>
        <taxon>Mycoplasmopsis</taxon>
    </lineage>
</organism>
<protein>
    <recommendedName>
        <fullName evidence="4">Lipoprotein</fullName>
    </recommendedName>
</protein>
<dbReference type="AlphaFoldDB" id="A0A059XVL0"/>
<dbReference type="KEGG" id="mcr:MCFN_01015"/>
<keyword evidence="1" id="KW-0812">Transmembrane</keyword>
<dbReference type="PROSITE" id="PS51257">
    <property type="entry name" value="PROKAR_LIPOPROTEIN"/>
    <property type="match status" value="1"/>
</dbReference>
<keyword evidence="1" id="KW-1133">Transmembrane helix</keyword>
<keyword evidence="3" id="KW-1185">Reference proteome</keyword>
<sequence length="92" mass="11284">MTIKLFFTVFFTVLACFLNSWKNLFFFFFFQKGFLKKIYKKNSQNILFFAKKSKNQDLFWVPTGCKFEDKIRLYLVKKTLSEFANRNLWLDY</sequence>
<accession>A0A059XVL0</accession>
<dbReference type="EMBL" id="CP007521">
    <property type="protein sequence ID" value="AIA29361.1"/>
    <property type="molecule type" value="Genomic_DNA"/>
</dbReference>
<dbReference type="Proteomes" id="UP000027088">
    <property type="component" value="Chromosome"/>
</dbReference>
<proteinExistence type="predicted"/>
<gene>
    <name evidence="2" type="ORF">MCFN_01015</name>
</gene>
<keyword evidence="1" id="KW-0472">Membrane</keyword>
<feature type="transmembrane region" description="Helical" evidence="1">
    <location>
        <begin position="6"/>
        <end position="30"/>
    </location>
</feature>